<dbReference type="PANTHER" id="PTHR43884">
    <property type="entry name" value="ACYL-COA DEHYDROGENASE"/>
    <property type="match status" value="1"/>
</dbReference>
<dbReference type="InterPro" id="IPR006091">
    <property type="entry name" value="Acyl-CoA_Oxase/DH_mid-dom"/>
</dbReference>
<dbReference type="Proteomes" id="UP000198312">
    <property type="component" value="Chromosome"/>
</dbReference>
<gene>
    <name evidence="6" type="ORF">CFK37_10575</name>
</gene>
<dbReference type="OrthoDB" id="9785203at2"/>
<dbReference type="SUPFAM" id="SSF56645">
    <property type="entry name" value="Acyl-CoA dehydrogenase NM domain-like"/>
    <property type="match status" value="1"/>
</dbReference>
<dbReference type="EMBL" id="CP022315">
    <property type="protein sequence ID" value="ASK62561.1"/>
    <property type="molecule type" value="Genomic_DNA"/>
</dbReference>
<keyword evidence="2" id="KW-0560">Oxidoreductase</keyword>
<organism evidence="6 7">
    <name type="scientific">Virgibacillus phasianinus</name>
    <dbReference type="NCBI Taxonomy" id="2017483"/>
    <lineage>
        <taxon>Bacteria</taxon>
        <taxon>Bacillati</taxon>
        <taxon>Bacillota</taxon>
        <taxon>Bacilli</taxon>
        <taxon>Bacillales</taxon>
        <taxon>Bacillaceae</taxon>
        <taxon>Virgibacillus</taxon>
    </lineage>
</organism>
<feature type="domain" description="Acyl-CoA dehydrogenase C-terminal" evidence="5">
    <location>
        <begin position="242"/>
        <end position="361"/>
    </location>
</feature>
<evidence type="ECO:0000259" key="3">
    <source>
        <dbReference type="Pfam" id="PF02770"/>
    </source>
</evidence>
<dbReference type="InterPro" id="IPR037069">
    <property type="entry name" value="AcylCoA_DH/ox_N_sf"/>
</dbReference>
<dbReference type="Pfam" id="PF02770">
    <property type="entry name" value="Acyl-CoA_dh_M"/>
    <property type="match status" value="1"/>
</dbReference>
<name>A0A220U417_9BACI</name>
<dbReference type="Pfam" id="PF02771">
    <property type="entry name" value="Acyl-CoA_dh_N"/>
    <property type="match status" value="1"/>
</dbReference>
<dbReference type="Pfam" id="PF08028">
    <property type="entry name" value="Acyl-CoA_dh_2"/>
    <property type="match status" value="1"/>
</dbReference>
<dbReference type="InterPro" id="IPR013107">
    <property type="entry name" value="Acyl-CoA_DH_C"/>
</dbReference>
<dbReference type="InterPro" id="IPR046373">
    <property type="entry name" value="Acyl-CoA_Oxase/DH_mid-dom_sf"/>
</dbReference>
<reference evidence="6 7" key="1">
    <citation type="submission" date="2017-07" db="EMBL/GenBank/DDBJ databases">
        <title>Virgibacillus sp. LM2416.</title>
        <authorList>
            <person name="Tak E.J."/>
            <person name="Bae J.-W."/>
        </authorList>
    </citation>
    <scope>NUCLEOTIDE SEQUENCE [LARGE SCALE GENOMIC DNA]</scope>
    <source>
        <strain evidence="6 7">LM2416</strain>
    </source>
</reference>
<dbReference type="InterPro" id="IPR036250">
    <property type="entry name" value="AcylCo_DH-like_C"/>
</dbReference>
<evidence type="ECO:0000313" key="6">
    <source>
        <dbReference type="EMBL" id="ASK62561.1"/>
    </source>
</evidence>
<dbReference type="PANTHER" id="PTHR43884:SF25">
    <property type="entry name" value="ACYL-COA DEHYDROGENASE YDBM-RELATED"/>
    <property type="match status" value="1"/>
</dbReference>
<keyword evidence="1" id="KW-0285">Flavoprotein</keyword>
<dbReference type="GO" id="GO:0003995">
    <property type="term" value="F:acyl-CoA dehydrogenase activity"/>
    <property type="evidence" value="ECO:0007669"/>
    <property type="project" value="TreeGrafter"/>
</dbReference>
<dbReference type="Gene3D" id="2.40.110.10">
    <property type="entry name" value="Butyryl-CoA Dehydrogenase, subunit A, domain 2"/>
    <property type="match status" value="1"/>
</dbReference>
<feature type="domain" description="Acyl-CoA dehydrogenase/oxidase N-terminal" evidence="4">
    <location>
        <begin position="17"/>
        <end position="93"/>
    </location>
</feature>
<protein>
    <submittedName>
        <fullName evidence="6">Acyl-CoA dehydrogenase</fullName>
    </submittedName>
</protein>
<dbReference type="SUPFAM" id="SSF47203">
    <property type="entry name" value="Acyl-CoA dehydrogenase C-terminal domain-like"/>
    <property type="match status" value="1"/>
</dbReference>
<dbReference type="Gene3D" id="1.10.540.10">
    <property type="entry name" value="Acyl-CoA dehydrogenase/oxidase, N-terminal domain"/>
    <property type="match status" value="1"/>
</dbReference>
<dbReference type="AlphaFoldDB" id="A0A220U417"/>
<dbReference type="PIRSF" id="PIRSF016578">
    <property type="entry name" value="HsaA"/>
    <property type="match status" value="1"/>
</dbReference>
<evidence type="ECO:0000256" key="1">
    <source>
        <dbReference type="ARBA" id="ARBA00022630"/>
    </source>
</evidence>
<sequence length="387" mass="43194">MKLTDLTTMEERIAALEEKVKPFTDRSQEYDEKASFPFENFKVLKEIGYPALTVPKEYGGLGISLYEMLRHQETIAKADGSTALSIGWHMGLTKFLGEHHIWEEAKYQAFTRDVLETGALLNNAATEPATGSPTRGGKPETVASKTKDGWIINGRKTFTTLAPILSYFVVSASIDGSDQVANFLIKRERSGLEVDETWDSIAMRGTGSHDLVLNDVKVDDSDLVQYMTPGKKPATGWLLHIPACYLGIARAAQKYAVEFATNYSPNSINGTISELPNVKQKIGEMELRVMQNQHFLYSVARKWDESSEDVRQTMKPELGAVKLSVVNQAVEIVDLAMRIAGARSLSRQNPLQRYYRDVRAGIHNPPMDDMTVMQLASTSIARQRDKK</sequence>
<dbReference type="InterPro" id="IPR009100">
    <property type="entry name" value="AcylCoA_DH/oxidase_NM_dom_sf"/>
</dbReference>
<proteinExistence type="predicted"/>
<evidence type="ECO:0000259" key="5">
    <source>
        <dbReference type="Pfam" id="PF08028"/>
    </source>
</evidence>
<dbReference type="GO" id="GO:0050660">
    <property type="term" value="F:flavin adenine dinucleotide binding"/>
    <property type="evidence" value="ECO:0007669"/>
    <property type="project" value="InterPro"/>
</dbReference>
<feature type="domain" description="Acyl-CoA oxidase/dehydrogenase middle" evidence="3">
    <location>
        <begin position="124"/>
        <end position="216"/>
    </location>
</feature>
<evidence type="ECO:0000256" key="2">
    <source>
        <dbReference type="ARBA" id="ARBA00023002"/>
    </source>
</evidence>
<dbReference type="KEGG" id="vil:CFK37_10575"/>
<dbReference type="Gene3D" id="1.20.140.10">
    <property type="entry name" value="Butyryl-CoA Dehydrogenase, subunit A, domain 3"/>
    <property type="match status" value="1"/>
</dbReference>
<dbReference type="FunFam" id="2.40.110.10:FF:000020">
    <property type="entry name" value="Putative acyl-CoA dehydrogenase YdbM"/>
    <property type="match status" value="1"/>
</dbReference>
<dbReference type="InterPro" id="IPR013786">
    <property type="entry name" value="AcylCoA_DH/ox_N"/>
</dbReference>
<dbReference type="CDD" id="cd00567">
    <property type="entry name" value="ACAD"/>
    <property type="match status" value="1"/>
</dbReference>
<keyword evidence="7" id="KW-1185">Reference proteome</keyword>
<dbReference type="RefSeq" id="WP_089061821.1">
    <property type="nucleotide sequence ID" value="NZ_CP022315.1"/>
</dbReference>
<evidence type="ECO:0000313" key="7">
    <source>
        <dbReference type="Proteomes" id="UP000198312"/>
    </source>
</evidence>
<accession>A0A220U417</accession>
<evidence type="ECO:0000259" key="4">
    <source>
        <dbReference type="Pfam" id="PF02771"/>
    </source>
</evidence>